<evidence type="ECO:0000256" key="7">
    <source>
        <dbReference type="RuleBase" id="RU363032"/>
    </source>
</evidence>
<feature type="transmembrane region" description="Helical" evidence="7">
    <location>
        <begin position="175"/>
        <end position="200"/>
    </location>
</feature>
<feature type="transmembrane region" description="Helical" evidence="7">
    <location>
        <begin position="7"/>
        <end position="25"/>
    </location>
</feature>
<evidence type="ECO:0000256" key="2">
    <source>
        <dbReference type="ARBA" id="ARBA00022448"/>
    </source>
</evidence>
<evidence type="ECO:0000313" key="10">
    <source>
        <dbReference type="Proteomes" id="UP001596028"/>
    </source>
</evidence>
<dbReference type="RefSeq" id="WP_378099348.1">
    <property type="nucleotide sequence ID" value="NZ_JBHSEP010000015.1"/>
</dbReference>
<organism evidence="9 10">
    <name type="scientific">Cohnella hongkongensis</name>
    <dbReference type="NCBI Taxonomy" id="178337"/>
    <lineage>
        <taxon>Bacteria</taxon>
        <taxon>Bacillati</taxon>
        <taxon>Bacillota</taxon>
        <taxon>Bacilli</taxon>
        <taxon>Bacillales</taxon>
        <taxon>Paenibacillaceae</taxon>
        <taxon>Cohnella</taxon>
    </lineage>
</organism>
<dbReference type="PANTHER" id="PTHR43744:SF12">
    <property type="entry name" value="ABC TRANSPORTER PERMEASE PROTEIN MG189-RELATED"/>
    <property type="match status" value="1"/>
</dbReference>
<reference evidence="10" key="1">
    <citation type="journal article" date="2019" name="Int. J. Syst. Evol. Microbiol.">
        <title>The Global Catalogue of Microorganisms (GCM) 10K type strain sequencing project: providing services to taxonomists for standard genome sequencing and annotation.</title>
        <authorList>
            <consortium name="The Broad Institute Genomics Platform"/>
            <consortium name="The Broad Institute Genome Sequencing Center for Infectious Disease"/>
            <person name="Wu L."/>
            <person name="Ma J."/>
        </authorList>
    </citation>
    <scope>NUCLEOTIDE SEQUENCE [LARGE SCALE GENOMIC DNA]</scope>
    <source>
        <strain evidence="10">CCUG 49571</strain>
    </source>
</reference>
<comment type="caution">
    <text evidence="9">The sequence shown here is derived from an EMBL/GenBank/DDBJ whole genome shotgun (WGS) entry which is preliminary data.</text>
</comment>
<dbReference type="Gene3D" id="1.10.3720.10">
    <property type="entry name" value="MetI-like"/>
    <property type="match status" value="1"/>
</dbReference>
<dbReference type="EMBL" id="JBHSEP010000015">
    <property type="protein sequence ID" value="MFC4600351.1"/>
    <property type="molecule type" value="Genomic_DNA"/>
</dbReference>
<feature type="transmembrane region" description="Helical" evidence="7">
    <location>
        <begin position="67"/>
        <end position="88"/>
    </location>
</feature>
<protein>
    <submittedName>
        <fullName evidence="9">Carbohydrate ABC transporter permease</fullName>
    </submittedName>
</protein>
<proteinExistence type="inferred from homology"/>
<dbReference type="Proteomes" id="UP001596028">
    <property type="component" value="Unassembled WGS sequence"/>
</dbReference>
<dbReference type="InterPro" id="IPR000515">
    <property type="entry name" value="MetI-like"/>
</dbReference>
<feature type="transmembrane region" description="Helical" evidence="7">
    <location>
        <begin position="100"/>
        <end position="119"/>
    </location>
</feature>
<name>A0ABV9FEM9_9BACL</name>
<feature type="domain" description="ABC transmembrane type-1" evidence="8">
    <location>
        <begin position="63"/>
        <end position="254"/>
    </location>
</feature>
<feature type="transmembrane region" description="Helical" evidence="7">
    <location>
        <begin position="131"/>
        <end position="154"/>
    </location>
</feature>
<keyword evidence="6 7" id="KW-0472">Membrane</keyword>
<dbReference type="PANTHER" id="PTHR43744">
    <property type="entry name" value="ABC TRANSPORTER PERMEASE PROTEIN MG189-RELATED-RELATED"/>
    <property type="match status" value="1"/>
</dbReference>
<evidence type="ECO:0000256" key="5">
    <source>
        <dbReference type="ARBA" id="ARBA00022989"/>
    </source>
</evidence>
<evidence type="ECO:0000256" key="6">
    <source>
        <dbReference type="ARBA" id="ARBA00023136"/>
    </source>
</evidence>
<dbReference type="SUPFAM" id="SSF161098">
    <property type="entry name" value="MetI-like"/>
    <property type="match status" value="1"/>
</dbReference>
<comment type="similarity">
    <text evidence="7">Belongs to the binding-protein-dependent transport system permease family.</text>
</comment>
<accession>A0ABV9FEM9</accession>
<keyword evidence="4 7" id="KW-0812">Transmembrane</keyword>
<keyword evidence="3" id="KW-1003">Cell membrane</keyword>
<gene>
    <name evidence="9" type="ORF">ACFO3S_19050</name>
</gene>
<keyword evidence="10" id="KW-1185">Reference proteome</keyword>
<keyword evidence="5 7" id="KW-1133">Transmembrane helix</keyword>
<comment type="subcellular location">
    <subcellularLocation>
        <location evidence="1 7">Cell membrane</location>
        <topology evidence="1 7">Multi-pass membrane protein</topology>
    </subcellularLocation>
</comment>
<sequence>MKTRGLTFLSLAICIVHIIPFYILITSSFKKADDYSSSWSVPGYVFLDNFTNAWEHANLGRVFFNNIVITALAVILLVLLGSIASYPLARYPTKFNKKIYVIFVSALIVPPLSILVPLYNIMVDMGGMNTFWGVILLHVTFQLPITIFFYTGFISTIPRELDEAAMLDGAGRAELFFRIIMPLLKPVTSSSIIITGVWIWNDYQFSVFFLQSSKVHNITVALSQFFAQYNSNIGWVAAGALLGMLPMVAVFLFLQKYFIQGLSSGAVKG</sequence>
<evidence type="ECO:0000256" key="3">
    <source>
        <dbReference type="ARBA" id="ARBA00022475"/>
    </source>
</evidence>
<evidence type="ECO:0000256" key="1">
    <source>
        <dbReference type="ARBA" id="ARBA00004651"/>
    </source>
</evidence>
<feature type="transmembrane region" description="Helical" evidence="7">
    <location>
        <begin position="233"/>
        <end position="254"/>
    </location>
</feature>
<evidence type="ECO:0000256" key="4">
    <source>
        <dbReference type="ARBA" id="ARBA00022692"/>
    </source>
</evidence>
<evidence type="ECO:0000259" key="8">
    <source>
        <dbReference type="PROSITE" id="PS50928"/>
    </source>
</evidence>
<dbReference type="Pfam" id="PF00528">
    <property type="entry name" value="BPD_transp_1"/>
    <property type="match status" value="1"/>
</dbReference>
<dbReference type="InterPro" id="IPR035906">
    <property type="entry name" value="MetI-like_sf"/>
</dbReference>
<dbReference type="CDD" id="cd06261">
    <property type="entry name" value="TM_PBP2"/>
    <property type="match status" value="1"/>
</dbReference>
<evidence type="ECO:0000313" key="9">
    <source>
        <dbReference type="EMBL" id="MFC4600351.1"/>
    </source>
</evidence>
<keyword evidence="2 7" id="KW-0813">Transport</keyword>
<dbReference type="PROSITE" id="PS50928">
    <property type="entry name" value="ABC_TM1"/>
    <property type="match status" value="1"/>
</dbReference>